<dbReference type="GO" id="GO:0005829">
    <property type="term" value="C:cytosol"/>
    <property type="evidence" value="ECO:0007669"/>
    <property type="project" value="TreeGrafter"/>
</dbReference>
<evidence type="ECO:0000256" key="1">
    <source>
        <dbReference type="ARBA" id="ARBA00023015"/>
    </source>
</evidence>
<evidence type="ECO:0000256" key="2">
    <source>
        <dbReference type="ARBA" id="ARBA00023125"/>
    </source>
</evidence>
<proteinExistence type="predicted"/>
<dbReference type="Proteomes" id="UP001208534">
    <property type="component" value="Unassembled WGS sequence"/>
</dbReference>
<evidence type="ECO:0000313" key="5">
    <source>
        <dbReference type="EMBL" id="MCU4395426.1"/>
    </source>
</evidence>
<organism evidence="5 6">
    <name type="scientific">Acinetobacter junii</name>
    <dbReference type="NCBI Taxonomy" id="40215"/>
    <lineage>
        <taxon>Bacteria</taxon>
        <taxon>Pseudomonadati</taxon>
        <taxon>Pseudomonadota</taxon>
        <taxon>Gammaproteobacteria</taxon>
        <taxon>Moraxellales</taxon>
        <taxon>Moraxellaceae</taxon>
        <taxon>Acinetobacter</taxon>
    </lineage>
</organism>
<dbReference type="SUPFAM" id="SSF47413">
    <property type="entry name" value="lambda repressor-like DNA-binding domains"/>
    <property type="match status" value="1"/>
</dbReference>
<comment type="caution">
    <text evidence="5">The sequence shown here is derived from an EMBL/GenBank/DDBJ whole genome shotgun (WGS) entry which is preliminary data.</text>
</comment>
<dbReference type="EMBL" id="JAHPRE010000001">
    <property type="protein sequence ID" value="MCU4395426.1"/>
    <property type="molecule type" value="Genomic_DNA"/>
</dbReference>
<protein>
    <submittedName>
        <fullName evidence="5">Helix-turn-helix domain-containing protein</fullName>
    </submittedName>
</protein>
<keyword evidence="3" id="KW-0804">Transcription</keyword>
<dbReference type="PANTHER" id="PTHR46797">
    <property type="entry name" value="HTH-TYPE TRANSCRIPTIONAL REGULATOR"/>
    <property type="match status" value="1"/>
</dbReference>
<keyword evidence="1" id="KW-0805">Transcription regulation</keyword>
<dbReference type="CDD" id="cd00093">
    <property type="entry name" value="HTH_XRE"/>
    <property type="match status" value="1"/>
</dbReference>
<sequence>MNELAVSIGQLIRKTRESKKISQENLALQCGIDRSYLGRIERGEVNITINKLYIIANILHVEAKTLLP</sequence>
<dbReference type="SMART" id="SM00530">
    <property type="entry name" value="HTH_XRE"/>
    <property type="match status" value="1"/>
</dbReference>
<accession>A0AAW5R5E6</accession>
<dbReference type="InterPro" id="IPR001387">
    <property type="entry name" value="Cro/C1-type_HTH"/>
</dbReference>
<dbReference type="AlphaFoldDB" id="A0AAW5R5E6"/>
<dbReference type="Pfam" id="PF01381">
    <property type="entry name" value="HTH_3"/>
    <property type="match status" value="1"/>
</dbReference>
<keyword evidence="2" id="KW-0238">DNA-binding</keyword>
<evidence type="ECO:0000259" key="4">
    <source>
        <dbReference type="PROSITE" id="PS50943"/>
    </source>
</evidence>
<dbReference type="InterPro" id="IPR010982">
    <property type="entry name" value="Lambda_DNA-bd_dom_sf"/>
</dbReference>
<evidence type="ECO:0000313" key="6">
    <source>
        <dbReference type="Proteomes" id="UP001208534"/>
    </source>
</evidence>
<dbReference type="GO" id="GO:0003677">
    <property type="term" value="F:DNA binding"/>
    <property type="evidence" value="ECO:0007669"/>
    <property type="project" value="UniProtKB-KW"/>
</dbReference>
<dbReference type="PANTHER" id="PTHR46797:SF23">
    <property type="entry name" value="HTH-TYPE TRANSCRIPTIONAL REGULATOR SUTR"/>
    <property type="match status" value="1"/>
</dbReference>
<name>A0AAW5R5E6_ACIJU</name>
<reference evidence="5" key="1">
    <citation type="submission" date="2021-06" db="EMBL/GenBank/DDBJ databases">
        <title>Propagation of a rapidly emergent carbapenem-resistant Acinetobacter baumannii lineage by various extra-hospital transmission networks.</title>
        <authorList>
            <person name="Calix J."/>
        </authorList>
    </citation>
    <scope>NUCLEOTIDE SEQUENCE</scope>
    <source>
        <strain evidence="5">WU_MDCI_Aw63</strain>
    </source>
</reference>
<dbReference type="PROSITE" id="PS50943">
    <property type="entry name" value="HTH_CROC1"/>
    <property type="match status" value="1"/>
</dbReference>
<dbReference type="RefSeq" id="WP_151711547.1">
    <property type="nucleotide sequence ID" value="NZ_BKFZ01000062.1"/>
</dbReference>
<feature type="domain" description="HTH cro/C1-type" evidence="4">
    <location>
        <begin position="12"/>
        <end position="66"/>
    </location>
</feature>
<dbReference type="GO" id="GO:0003700">
    <property type="term" value="F:DNA-binding transcription factor activity"/>
    <property type="evidence" value="ECO:0007669"/>
    <property type="project" value="TreeGrafter"/>
</dbReference>
<evidence type="ECO:0000256" key="3">
    <source>
        <dbReference type="ARBA" id="ARBA00023163"/>
    </source>
</evidence>
<gene>
    <name evidence="5" type="ORF">KTH64_00200</name>
</gene>
<dbReference type="Gene3D" id="1.10.260.40">
    <property type="entry name" value="lambda repressor-like DNA-binding domains"/>
    <property type="match status" value="1"/>
</dbReference>
<dbReference type="InterPro" id="IPR050807">
    <property type="entry name" value="TransReg_Diox_bact_type"/>
</dbReference>